<reference evidence="2" key="1">
    <citation type="journal article" date="2012" name="Nat. Biotechnol.">
        <title>Reference genome sequence of the model plant Setaria.</title>
        <authorList>
            <person name="Bennetzen J.L."/>
            <person name="Schmutz J."/>
            <person name="Wang H."/>
            <person name="Percifield R."/>
            <person name="Hawkins J."/>
            <person name="Pontaroli A.C."/>
            <person name="Estep M."/>
            <person name="Feng L."/>
            <person name="Vaughn J.N."/>
            <person name="Grimwood J."/>
            <person name="Jenkins J."/>
            <person name="Barry K."/>
            <person name="Lindquist E."/>
            <person name="Hellsten U."/>
            <person name="Deshpande S."/>
            <person name="Wang X."/>
            <person name="Wu X."/>
            <person name="Mitros T."/>
            <person name="Triplett J."/>
            <person name="Yang X."/>
            <person name="Ye C.Y."/>
            <person name="Mauro-Herrera M."/>
            <person name="Wang L."/>
            <person name="Li P."/>
            <person name="Sharma M."/>
            <person name="Sharma R."/>
            <person name="Ronald P.C."/>
            <person name="Panaud O."/>
            <person name="Kellogg E.A."/>
            <person name="Brutnell T.P."/>
            <person name="Doust A.N."/>
            <person name="Tuskan G.A."/>
            <person name="Rokhsar D."/>
            <person name="Devos K.M."/>
        </authorList>
    </citation>
    <scope>NUCLEOTIDE SEQUENCE [LARGE SCALE GENOMIC DNA]</scope>
    <source>
        <strain evidence="2">Yugu1</strain>
    </source>
</reference>
<sequence length="118" mass="13164">MKPNKANFPLRRPRPACRRFCRRRAPRVQPAPPRSHADDLPFLEVPRHLLLQPGSPPFGCACRRAGRGCTARPARTRRPGHGGACCAGRPPASRRPRSPSTRRCHEGSTCCTKEEFSM</sequence>
<dbReference type="EMBL" id="CM003530">
    <property type="protein sequence ID" value="RCV15887.1"/>
    <property type="molecule type" value="Genomic_DNA"/>
</dbReference>
<accession>A0A368QD22</accession>
<dbReference type="AlphaFoldDB" id="A0A368QD22"/>
<feature type="region of interest" description="Disordered" evidence="1">
    <location>
        <begin position="71"/>
        <end position="107"/>
    </location>
</feature>
<evidence type="ECO:0000313" key="2">
    <source>
        <dbReference type="EMBL" id="RCV15887.1"/>
    </source>
</evidence>
<gene>
    <name evidence="2" type="ORF">SETIT_3G094100v2</name>
</gene>
<name>A0A368QD22_SETIT</name>
<feature type="compositionally biased region" description="Basic residues" evidence="1">
    <location>
        <begin position="92"/>
        <end position="102"/>
    </location>
</feature>
<evidence type="ECO:0000256" key="1">
    <source>
        <dbReference type="SAM" id="MobiDB-lite"/>
    </source>
</evidence>
<protein>
    <submittedName>
        <fullName evidence="2">Uncharacterized protein</fullName>
    </submittedName>
</protein>
<organism evidence="2">
    <name type="scientific">Setaria italica</name>
    <name type="common">Foxtail millet</name>
    <name type="synonym">Panicum italicum</name>
    <dbReference type="NCBI Taxonomy" id="4555"/>
    <lineage>
        <taxon>Eukaryota</taxon>
        <taxon>Viridiplantae</taxon>
        <taxon>Streptophyta</taxon>
        <taxon>Embryophyta</taxon>
        <taxon>Tracheophyta</taxon>
        <taxon>Spermatophyta</taxon>
        <taxon>Magnoliopsida</taxon>
        <taxon>Liliopsida</taxon>
        <taxon>Poales</taxon>
        <taxon>Poaceae</taxon>
        <taxon>PACMAD clade</taxon>
        <taxon>Panicoideae</taxon>
        <taxon>Panicodae</taxon>
        <taxon>Paniceae</taxon>
        <taxon>Cenchrinae</taxon>
        <taxon>Setaria</taxon>
    </lineage>
</organism>
<proteinExistence type="predicted"/>
<reference evidence="2" key="2">
    <citation type="submission" date="2015-07" db="EMBL/GenBank/DDBJ databases">
        <authorList>
            <person name="Noorani M."/>
        </authorList>
    </citation>
    <scope>NUCLEOTIDE SEQUENCE</scope>
    <source>
        <strain evidence="2">Yugu1</strain>
    </source>
</reference>